<dbReference type="Proteomes" id="UP000193411">
    <property type="component" value="Unassembled WGS sequence"/>
</dbReference>
<sequence length="178" mass="19895">MTVAKARSRRNVQAWHHYPGRYTANVEDWRSRSVVLTRAKVARGGKLGRQLRNLRRNNTNHVAGRLEFLYAYCNGTRTAPLFPIGALEPANTAFEFEDVFGTRHPFSSRTKTAEMAKVIVGALKSHVAASDWPIIRGLLLGFHCGACINDGTGNSSHRDEFWGCWREYVTAASYVGVV</sequence>
<dbReference type="EMBL" id="MCFL01000007">
    <property type="protein sequence ID" value="ORZ38835.1"/>
    <property type="molecule type" value="Genomic_DNA"/>
</dbReference>
<proteinExistence type="predicted"/>
<accession>A0A1Y2HW35</accession>
<comment type="caution">
    <text evidence="1">The sequence shown here is derived from an EMBL/GenBank/DDBJ whole genome shotgun (WGS) entry which is preliminary data.</text>
</comment>
<organism evidence="1 2">
    <name type="scientific">Catenaria anguillulae PL171</name>
    <dbReference type="NCBI Taxonomy" id="765915"/>
    <lineage>
        <taxon>Eukaryota</taxon>
        <taxon>Fungi</taxon>
        <taxon>Fungi incertae sedis</taxon>
        <taxon>Blastocladiomycota</taxon>
        <taxon>Blastocladiomycetes</taxon>
        <taxon>Blastocladiales</taxon>
        <taxon>Catenariaceae</taxon>
        <taxon>Catenaria</taxon>
    </lineage>
</organism>
<evidence type="ECO:0000313" key="2">
    <source>
        <dbReference type="Proteomes" id="UP000193411"/>
    </source>
</evidence>
<evidence type="ECO:0000313" key="1">
    <source>
        <dbReference type="EMBL" id="ORZ38835.1"/>
    </source>
</evidence>
<name>A0A1Y2HW35_9FUNG</name>
<feature type="non-terminal residue" evidence="1">
    <location>
        <position position="178"/>
    </location>
</feature>
<keyword evidence="2" id="KW-1185">Reference proteome</keyword>
<gene>
    <name evidence="1" type="ORF">BCR44DRAFT_1427877</name>
</gene>
<reference evidence="1 2" key="1">
    <citation type="submission" date="2016-07" db="EMBL/GenBank/DDBJ databases">
        <title>Pervasive Adenine N6-methylation of Active Genes in Fungi.</title>
        <authorList>
            <consortium name="DOE Joint Genome Institute"/>
            <person name="Mondo S.J."/>
            <person name="Dannebaum R.O."/>
            <person name="Kuo R.C."/>
            <person name="Labutti K."/>
            <person name="Haridas S."/>
            <person name="Kuo A."/>
            <person name="Salamov A."/>
            <person name="Ahrendt S.R."/>
            <person name="Lipzen A."/>
            <person name="Sullivan W."/>
            <person name="Andreopoulos W.B."/>
            <person name="Clum A."/>
            <person name="Lindquist E."/>
            <person name="Daum C."/>
            <person name="Ramamoorthy G.K."/>
            <person name="Gryganskyi A."/>
            <person name="Culley D."/>
            <person name="Magnuson J.K."/>
            <person name="James T.Y."/>
            <person name="O'Malley M.A."/>
            <person name="Stajich J.E."/>
            <person name="Spatafora J.W."/>
            <person name="Visel A."/>
            <person name="Grigoriev I.V."/>
        </authorList>
    </citation>
    <scope>NUCLEOTIDE SEQUENCE [LARGE SCALE GENOMIC DNA]</scope>
    <source>
        <strain evidence="1 2">PL171</strain>
    </source>
</reference>
<protein>
    <submittedName>
        <fullName evidence="1">Uncharacterized protein</fullName>
    </submittedName>
</protein>
<dbReference type="AlphaFoldDB" id="A0A1Y2HW35"/>